<dbReference type="PROSITE" id="PS51891">
    <property type="entry name" value="CENP_V_GFA"/>
    <property type="match status" value="1"/>
</dbReference>
<dbReference type="InterPro" id="IPR011057">
    <property type="entry name" value="Mss4-like_sf"/>
</dbReference>
<dbReference type="Proteomes" id="UP000253728">
    <property type="component" value="Unassembled WGS sequence"/>
</dbReference>
<evidence type="ECO:0000256" key="3">
    <source>
        <dbReference type="ARBA" id="ARBA00022833"/>
    </source>
</evidence>
<dbReference type="AlphaFoldDB" id="A0A336N955"/>
<accession>A0A336N955</accession>
<dbReference type="GO" id="GO:0016846">
    <property type="term" value="F:carbon-sulfur lyase activity"/>
    <property type="evidence" value="ECO:0007669"/>
    <property type="project" value="InterPro"/>
</dbReference>
<evidence type="ECO:0000313" key="7">
    <source>
        <dbReference type="Proteomes" id="UP000253728"/>
    </source>
</evidence>
<dbReference type="GeneID" id="49635226"/>
<dbReference type="PANTHER" id="PTHR33337:SF40">
    <property type="entry name" value="CENP-V_GFA DOMAIN-CONTAINING PROTEIN-RELATED"/>
    <property type="match status" value="1"/>
</dbReference>
<dbReference type="SUPFAM" id="SSF51316">
    <property type="entry name" value="Mss4-like"/>
    <property type="match status" value="1"/>
</dbReference>
<evidence type="ECO:0000256" key="1">
    <source>
        <dbReference type="ARBA" id="ARBA00005495"/>
    </source>
</evidence>
<dbReference type="Pfam" id="PF04828">
    <property type="entry name" value="GFA"/>
    <property type="match status" value="1"/>
</dbReference>
<dbReference type="Gene3D" id="3.90.1590.10">
    <property type="entry name" value="glutathione-dependent formaldehyde- activating enzyme (gfa)"/>
    <property type="match status" value="1"/>
</dbReference>
<organism evidence="6 7">
    <name type="scientific">Aggregatibacter aphrophilus</name>
    <name type="common">Haemophilus aphrophilus</name>
    <dbReference type="NCBI Taxonomy" id="732"/>
    <lineage>
        <taxon>Bacteria</taxon>
        <taxon>Pseudomonadati</taxon>
        <taxon>Pseudomonadota</taxon>
        <taxon>Gammaproteobacteria</taxon>
        <taxon>Pasteurellales</taxon>
        <taxon>Pasteurellaceae</taxon>
        <taxon>Aggregatibacter</taxon>
    </lineage>
</organism>
<keyword evidence="4" id="KW-0456">Lyase</keyword>
<keyword evidence="2" id="KW-0479">Metal-binding</keyword>
<dbReference type="EMBL" id="UFSP01000004">
    <property type="protein sequence ID" value="SSZ30380.1"/>
    <property type="molecule type" value="Genomic_DNA"/>
</dbReference>
<name>A0A336N955_AGGAP</name>
<comment type="similarity">
    <text evidence="1">Belongs to the Gfa family.</text>
</comment>
<evidence type="ECO:0000259" key="5">
    <source>
        <dbReference type="PROSITE" id="PS51891"/>
    </source>
</evidence>
<feature type="domain" description="CENP-V/GFA" evidence="5">
    <location>
        <begin position="1"/>
        <end position="112"/>
    </location>
</feature>
<reference evidence="6 7" key="1">
    <citation type="submission" date="2018-06" db="EMBL/GenBank/DDBJ databases">
        <authorList>
            <consortium name="Pathogen Informatics"/>
            <person name="Doyle S."/>
        </authorList>
    </citation>
    <scope>NUCLEOTIDE SEQUENCE [LARGE SCALE GENOMIC DNA]</scope>
    <source>
        <strain evidence="6 7">NCTC5908</strain>
    </source>
</reference>
<protein>
    <submittedName>
        <fullName evidence="6">Uncharacterized conserved protein</fullName>
    </submittedName>
</protein>
<dbReference type="InterPro" id="IPR006913">
    <property type="entry name" value="CENP-V/GFA"/>
</dbReference>
<evidence type="ECO:0000256" key="2">
    <source>
        <dbReference type="ARBA" id="ARBA00022723"/>
    </source>
</evidence>
<dbReference type="STRING" id="732.ADJ80_05450"/>
<keyword evidence="3" id="KW-0862">Zinc</keyword>
<dbReference type="GO" id="GO:0046872">
    <property type="term" value="F:metal ion binding"/>
    <property type="evidence" value="ECO:0007669"/>
    <property type="project" value="UniProtKB-KW"/>
</dbReference>
<dbReference type="PANTHER" id="PTHR33337">
    <property type="entry name" value="GFA DOMAIN-CONTAINING PROTEIN"/>
    <property type="match status" value="1"/>
</dbReference>
<gene>
    <name evidence="6" type="ORF">NCTC5908_02207</name>
</gene>
<evidence type="ECO:0000256" key="4">
    <source>
        <dbReference type="ARBA" id="ARBA00023239"/>
    </source>
</evidence>
<proteinExistence type="inferred from homology"/>
<dbReference type="RefSeq" id="WP_005704267.1">
    <property type="nucleotide sequence ID" value="NZ_LS483485.1"/>
</dbReference>
<sequence length="131" mass="14991">MKGQCLCGAVSISVPQNENVHACHCNMCQRWNGGPLFAFHCDEIEIEGSEHITHYQSSEWAERAFCKHCGSHLYYHLLGTQSYEVSSGLFSAQTDFTLEDEIFIDKKPSFYELKNDVPKLTEKEVMEKFGF</sequence>
<evidence type="ECO:0000313" key="6">
    <source>
        <dbReference type="EMBL" id="SSZ30380.1"/>
    </source>
</evidence>